<reference evidence="15" key="2">
    <citation type="submission" date="2023-05" db="EMBL/GenBank/DDBJ databases">
        <authorList>
            <person name="Fouks B."/>
        </authorList>
    </citation>
    <scope>NUCLEOTIDE SEQUENCE</scope>
    <source>
        <strain evidence="15">Stay&amp;Tobe</strain>
        <tissue evidence="15">Testes</tissue>
    </source>
</reference>
<keyword evidence="14" id="KW-0012">Acyltransferase</keyword>
<evidence type="ECO:0000256" key="11">
    <source>
        <dbReference type="ARBA" id="ARBA00022989"/>
    </source>
</evidence>
<keyword evidence="10" id="KW-0256">Endoplasmic reticulum</keyword>
<evidence type="ECO:0000256" key="5">
    <source>
        <dbReference type="ARBA" id="ARBA00013244"/>
    </source>
</evidence>
<accession>A0AAD8ABJ4</accession>
<keyword evidence="16" id="KW-1185">Reference proteome</keyword>
<dbReference type="Pfam" id="PF03982">
    <property type="entry name" value="DAGAT"/>
    <property type="match status" value="1"/>
</dbReference>
<dbReference type="PANTHER" id="PTHR12317">
    <property type="entry name" value="DIACYLGLYCEROL O-ACYLTRANSFERASE"/>
    <property type="match status" value="1"/>
</dbReference>
<dbReference type="GO" id="GO:0004144">
    <property type="term" value="F:diacylglycerol O-acyltransferase activity"/>
    <property type="evidence" value="ECO:0007669"/>
    <property type="project" value="UniProtKB-EC"/>
</dbReference>
<sequence>NYSFGIVPMRKPVFTVVGKPIPVEKVPEPTKAQIDEVHKKFTEELKELFESKKYEYISNPETTYLVID</sequence>
<keyword evidence="12" id="KW-0443">Lipid metabolism</keyword>
<comment type="pathway">
    <text evidence="2">Glycerolipid metabolism; triacylglycerol biosynthesis.</text>
</comment>
<evidence type="ECO:0000256" key="1">
    <source>
        <dbReference type="ARBA" id="ARBA00004477"/>
    </source>
</evidence>
<evidence type="ECO:0000256" key="4">
    <source>
        <dbReference type="ARBA" id="ARBA00005420"/>
    </source>
</evidence>
<keyword evidence="6" id="KW-0444">Lipid biosynthesis</keyword>
<comment type="pathway">
    <text evidence="3">Lipid metabolism.</text>
</comment>
<dbReference type="GO" id="GO:0006071">
    <property type="term" value="P:glycerol metabolic process"/>
    <property type="evidence" value="ECO:0007669"/>
    <property type="project" value="UniProtKB-KW"/>
</dbReference>
<evidence type="ECO:0000256" key="6">
    <source>
        <dbReference type="ARBA" id="ARBA00022516"/>
    </source>
</evidence>
<evidence type="ECO:0000256" key="8">
    <source>
        <dbReference type="ARBA" id="ARBA00022692"/>
    </source>
</evidence>
<evidence type="ECO:0000256" key="9">
    <source>
        <dbReference type="ARBA" id="ARBA00022798"/>
    </source>
</evidence>
<dbReference type="Proteomes" id="UP001233999">
    <property type="component" value="Unassembled WGS sequence"/>
</dbReference>
<gene>
    <name evidence="15" type="ORF">L9F63_012743</name>
</gene>
<keyword evidence="11" id="KW-1133">Transmembrane helix</keyword>
<proteinExistence type="inferred from homology"/>
<dbReference type="EMBL" id="JASPKZ010002298">
    <property type="protein sequence ID" value="KAJ9596075.1"/>
    <property type="molecule type" value="Genomic_DNA"/>
</dbReference>
<evidence type="ECO:0000256" key="14">
    <source>
        <dbReference type="ARBA" id="ARBA00023315"/>
    </source>
</evidence>
<evidence type="ECO:0000313" key="16">
    <source>
        <dbReference type="Proteomes" id="UP001233999"/>
    </source>
</evidence>
<dbReference type="EC" id="2.3.1.20" evidence="5"/>
<evidence type="ECO:0000256" key="7">
    <source>
        <dbReference type="ARBA" id="ARBA00022679"/>
    </source>
</evidence>
<reference evidence="15" key="1">
    <citation type="journal article" date="2023" name="IScience">
        <title>Live-bearing cockroach genome reveals convergent evolutionary mechanisms linked to viviparity in insects and beyond.</title>
        <authorList>
            <person name="Fouks B."/>
            <person name="Harrison M.C."/>
            <person name="Mikhailova A.A."/>
            <person name="Marchal E."/>
            <person name="English S."/>
            <person name="Carruthers M."/>
            <person name="Jennings E.C."/>
            <person name="Chiamaka E.L."/>
            <person name="Frigard R.A."/>
            <person name="Pippel M."/>
            <person name="Attardo G.M."/>
            <person name="Benoit J.B."/>
            <person name="Bornberg-Bauer E."/>
            <person name="Tobe S.S."/>
        </authorList>
    </citation>
    <scope>NUCLEOTIDE SEQUENCE</scope>
    <source>
        <strain evidence="15">Stay&amp;Tobe</strain>
    </source>
</reference>
<dbReference type="InterPro" id="IPR007130">
    <property type="entry name" value="DAGAT"/>
</dbReference>
<evidence type="ECO:0000256" key="13">
    <source>
        <dbReference type="ARBA" id="ARBA00023136"/>
    </source>
</evidence>
<evidence type="ECO:0000256" key="10">
    <source>
        <dbReference type="ARBA" id="ARBA00022824"/>
    </source>
</evidence>
<evidence type="ECO:0000256" key="3">
    <source>
        <dbReference type="ARBA" id="ARBA00005189"/>
    </source>
</evidence>
<comment type="similarity">
    <text evidence="4">Belongs to the diacylglycerol acyltransferase family.</text>
</comment>
<evidence type="ECO:0000313" key="15">
    <source>
        <dbReference type="EMBL" id="KAJ9596075.1"/>
    </source>
</evidence>
<keyword evidence="13" id="KW-0472">Membrane</keyword>
<comment type="subcellular location">
    <subcellularLocation>
        <location evidence="1">Endoplasmic reticulum membrane</location>
        <topology evidence="1">Multi-pass membrane protein</topology>
    </subcellularLocation>
</comment>
<name>A0AAD8ABJ4_DIPPU</name>
<protein>
    <recommendedName>
        <fullName evidence="5">diacylglycerol O-acyltransferase</fullName>
        <ecNumber evidence="5">2.3.1.20</ecNumber>
    </recommendedName>
</protein>
<keyword evidence="8" id="KW-0812">Transmembrane</keyword>
<dbReference type="GO" id="GO:0019432">
    <property type="term" value="P:triglyceride biosynthetic process"/>
    <property type="evidence" value="ECO:0007669"/>
    <property type="project" value="TreeGrafter"/>
</dbReference>
<feature type="non-terminal residue" evidence="15">
    <location>
        <position position="68"/>
    </location>
</feature>
<dbReference type="PANTHER" id="PTHR12317:SF0">
    <property type="entry name" value="ACYLTRANSFERASE"/>
    <property type="match status" value="1"/>
</dbReference>
<dbReference type="GO" id="GO:0005789">
    <property type="term" value="C:endoplasmic reticulum membrane"/>
    <property type="evidence" value="ECO:0007669"/>
    <property type="project" value="UniProtKB-SubCell"/>
</dbReference>
<organism evidence="15 16">
    <name type="scientific">Diploptera punctata</name>
    <name type="common">Pacific beetle cockroach</name>
    <dbReference type="NCBI Taxonomy" id="6984"/>
    <lineage>
        <taxon>Eukaryota</taxon>
        <taxon>Metazoa</taxon>
        <taxon>Ecdysozoa</taxon>
        <taxon>Arthropoda</taxon>
        <taxon>Hexapoda</taxon>
        <taxon>Insecta</taxon>
        <taxon>Pterygota</taxon>
        <taxon>Neoptera</taxon>
        <taxon>Polyneoptera</taxon>
        <taxon>Dictyoptera</taxon>
        <taxon>Blattodea</taxon>
        <taxon>Blaberoidea</taxon>
        <taxon>Blaberidae</taxon>
        <taxon>Diplopterinae</taxon>
        <taxon>Diploptera</taxon>
    </lineage>
</organism>
<evidence type="ECO:0000256" key="2">
    <source>
        <dbReference type="ARBA" id="ARBA00004771"/>
    </source>
</evidence>
<evidence type="ECO:0000256" key="12">
    <source>
        <dbReference type="ARBA" id="ARBA00023098"/>
    </source>
</evidence>
<keyword evidence="7" id="KW-0808">Transferase</keyword>
<keyword evidence="9" id="KW-0319">Glycerol metabolism</keyword>
<dbReference type="AlphaFoldDB" id="A0AAD8ABJ4"/>
<comment type="caution">
    <text evidence="15">The sequence shown here is derived from an EMBL/GenBank/DDBJ whole genome shotgun (WGS) entry which is preliminary data.</text>
</comment>